<dbReference type="AlphaFoldDB" id="A0A9D1IFI8"/>
<name>A0A9D1IFI8_9FIRM</name>
<sequence length="305" mass="33386">MFGYVRIYKPELKVREYEEYKAVYCTLCRTLGREYGQASRLLLSYDAAFYVLLCGAGGAQPAYQKGRCRFNPAKVCYYETGGDALYREAAALTVILAYHKARDDRADKKGARKAAAALLCAALRGSYKKAAKRYPAFAEIAGTAMEAQAALEAAHCASADRAADPSARALAALCTALLPAGDDRRVTERIAYCVGRWVYLMDAYDDLEKDLKSGAYNPFLLQYGVQTPADVRGSTVQAGILRSLYMTENEAAETLALLSGPVRRAILENILCDGLHARTESIRAHYQNENDRPAPPAPLPVKDGK</sequence>
<proteinExistence type="predicted"/>
<evidence type="ECO:0000256" key="1">
    <source>
        <dbReference type="SAM" id="MobiDB-lite"/>
    </source>
</evidence>
<dbReference type="EMBL" id="DVMW01000028">
    <property type="protein sequence ID" value="HIU35826.1"/>
    <property type="molecule type" value="Genomic_DNA"/>
</dbReference>
<dbReference type="Pfam" id="PF18937">
    <property type="entry name" value="DUF5685"/>
    <property type="match status" value="1"/>
</dbReference>
<dbReference type="InterPro" id="IPR043740">
    <property type="entry name" value="DUF5685"/>
</dbReference>
<organism evidence="2 3">
    <name type="scientific">Candidatus Fimenecus excrementigallinarum</name>
    <dbReference type="NCBI Taxonomy" id="2840816"/>
    <lineage>
        <taxon>Bacteria</taxon>
        <taxon>Bacillati</taxon>
        <taxon>Bacillota</taxon>
        <taxon>Clostridia</taxon>
        <taxon>Candidatus Fimenecus</taxon>
    </lineage>
</organism>
<comment type="caution">
    <text evidence="2">The sequence shown here is derived from an EMBL/GenBank/DDBJ whole genome shotgun (WGS) entry which is preliminary data.</text>
</comment>
<reference evidence="2" key="1">
    <citation type="submission" date="2020-10" db="EMBL/GenBank/DDBJ databases">
        <authorList>
            <person name="Gilroy R."/>
        </authorList>
    </citation>
    <scope>NUCLEOTIDE SEQUENCE</scope>
    <source>
        <strain evidence="2">ChiGjej1B1-19959</strain>
    </source>
</reference>
<protein>
    <submittedName>
        <fullName evidence="2">Uncharacterized protein</fullName>
    </submittedName>
</protein>
<dbReference type="Proteomes" id="UP000824071">
    <property type="component" value="Unassembled WGS sequence"/>
</dbReference>
<feature type="region of interest" description="Disordered" evidence="1">
    <location>
        <begin position="285"/>
        <end position="305"/>
    </location>
</feature>
<evidence type="ECO:0000313" key="2">
    <source>
        <dbReference type="EMBL" id="HIU35826.1"/>
    </source>
</evidence>
<reference evidence="2" key="2">
    <citation type="journal article" date="2021" name="PeerJ">
        <title>Extensive microbial diversity within the chicken gut microbiome revealed by metagenomics and culture.</title>
        <authorList>
            <person name="Gilroy R."/>
            <person name="Ravi A."/>
            <person name="Getino M."/>
            <person name="Pursley I."/>
            <person name="Horton D.L."/>
            <person name="Alikhan N.F."/>
            <person name="Baker D."/>
            <person name="Gharbi K."/>
            <person name="Hall N."/>
            <person name="Watson M."/>
            <person name="Adriaenssens E.M."/>
            <person name="Foster-Nyarko E."/>
            <person name="Jarju S."/>
            <person name="Secka A."/>
            <person name="Antonio M."/>
            <person name="Oren A."/>
            <person name="Chaudhuri R.R."/>
            <person name="La Ragione R."/>
            <person name="Hildebrand F."/>
            <person name="Pallen M.J."/>
        </authorList>
    </citation>
    <scope>NUCLEOTIDE SEQUENCE</scope>
    <source>
        <strain evidence="2">ChiGjej1B1-19959</strain>
    </source>
</reference>
<accession>A0A9D1IFI8</accession>
<gene>
    <name evidence="2" type="ORF">IAC53_04360</name>
</gene>
<evidence type="ECO:0000313" key="3">
    <source>
        <dbReference type="Proteomes" id="UP000824071"/>
    </source>
</evidence>